<keyword evidence="1" id="KW-1133">Transmembrane helix</keyword>
<name>G7V836_THELD</name>
<dbReference type="AlphaFoldDB" id="G7V836"/>
<feature type="transmembrane region" description="Helical" evidence="1">
    <location>
        <begin position="21"/>
        <end position="38"/>
    </location>
</feature>
<dbReference type="EMBL" id="CP003096">
    <property type="protein sequence ID" value="AER67367.1"/>
    <property type="molecule type" value="Genomic_DNA"/>
</dbReference>
<dbReference type="Proteomes" id="UP000005868">
    <property type="component" value="Chromosome"/>
</dbReference>
<evidence type="ECO:0000313" key="3">
    <source>
        <dbReference type="Proteomes" id="UP000005868"/>
    </source>
</evidence>
<dbReference type="HOGENOM" id="CLU_946402_0_0_0"/>
<keyword evidence="1" id="KW-0472">Membrane</keyword>
<reference evidence="2 3" key="2">
    <citation type="journal article" date="2012" name="Stand. Genomic Sci.">
        <title>Genome sequence of the moderately thermophilic, amino-acid-degrading and sulfur-reducing bacterium Thermovirga lienii type strain (Cas60314(T)).</title>
        <authorList>
            <person name="Goker M."/>
            <person name="Saunders E."/>
            <person name="Lapidus A."/>
            <person name="Nolan M."/>
            <person name="Lucas S."/>
            <person name="Hammon N."/>
            <person name="Deshpande S."/>
            <person name="Cheng J.F."/>
            <person name="Han C."/>
            <person name="Tapia R."/>
            <person name="Goodwin L.A."/>
            <person name="Pitluck S."/>
            <person name="Liolios K."/>
            <person name="Mavromatis K."/>
            <person name="Pagani I."/>
            <person name="Ivanova N."/>
            <person name="Mikhailova N."/>
            <person name="Pati A."/>
            <person name="Chen A."/>
            <person name="Palaniappan K."/>
            <person name="Land M."/>
            <person name="Chang Y.J."/>
            <person name="Jeffries C.D."/>
            <person name="Brambilla E.M."/>
            <person name="Rohde M."/>
            <person name="Spring S."/>
            <person name="Detter J.C."/>
            <person name="Woyke T."/>
            <person name="Bristow J."/>
            <person name="Eisen J.A."/>
            <person name="Markowitz V."/>
            <person name="Hugenholtz P."/>
            <person name="Kyrpides N.C."/>
            <person name="Klenk H.P."/>
        </authorList>
    </citation>
    <scope>NUCLEOTIDE SEQUENCE [LARGE SCALE GENOMIC DNA]</scope>
    <source>
        <strain evidence="3">ATCC BAA-1197 / DSM 17291 / Cas60314</strain>
    </source>
</reference>
<dbReference type="OrthoDB" id="5522373at2"/>
<protein>
    <submittedName>
        <fullName evidence="2">Uncharacterized protein</fullName>
    </submittedName>
</protein>
<gene>
    <name evidence="2" type="ordered locus">Tlie_1645</name>
</gene>
<reference evidence="3" key="1">
    <citation type="submission" date="2011-10" db="EMBL/GenBank/DDBJ databases">
        <title>The complete genome of chromosome of Thermovirga lienii DSM 17291.</title>
        <authorList>
            <consortium name="US DOE Joint Genome Institute (JGI-PGF)"/>
            <person name="Lucas S."/>
            <person name="Copeland A."/>
            <person name="Lapidus A."/>
            <person name="Glavina del Rio T."/>
            <person name="Dalin E."/>
            <person name="Tice H."/>
            <person name="Bruce D."/>
            <person name="Goodwin L."/>
            <person name="Pitluck S."/>
            <person name="Peters L."/>
            <person name="Mikhailova N."/>
            <person name="Saunders E."/>
            <person name="Kyrpides N."/>
            <person name="Mavromatis K."/>
            <person name="Ivanova N."/>
            <person name="Last F.I."/>
            <person name="Brettin T."/>
            <person name="Detter J.C."/>
            <person name="Han C."/>
            <person name="Larimer F."/>
            <person name="Land M."/>
            <person name="Hauser L."/>
            <person name="Markowitz V."/>
            <person name="Cheng J.-F."/>
            <person name="Hugenholtz P."/>
            <person name="Woyke T."/>
            <person name="Wu D."/>
            <person name="Spring S."/>
            <person name="Schroeder M."/>
            <person name="Brambilla E.-M."/>
            <person name="Klenk H.-P."/>
            <person name="Eisen J.A."/>
        </authorList>
    </citation>
    <scope>NUCLEOTIDE SEQUENCE [LARGE SCALE GENOMIC DNA]</scope>
    <source>
        <strain evidence="3">ATCC BAA-1197 / DSM 17291 / Cas60314</strain>
    </source>
</reference>
<evidence type="ECO:0000256" key="1">
    <source>
        <dbReference type="SAM" id="Phobius"/>
    </source>
</evidence>
<organism evidence="2 3">
    <name type="scientific">Thermovirga lienii (strain ATCC BAA-1197 / DSM 17291 / Cas60314)</name>
    <dbReference type="NCBI Taxonomy" id="580340"/>
    <lineage>
        <taxon>Bacteria</taxon>
        <taxon>Thermotogati</taxon>
        <taxon>Synergistota</taxon>
        <taxon>Synergistia</taxon>
        <taxon>Synergistales</taxon>
        <taxon>Thermovirgaceae</taxon>
        <taxon>Thermovirga</taxon>
    </lineage>
</organism>
<sequence>MHNNLKNLGAEGTQREEVVRWVGLLFIFLGLTCLIFLFDCGTGSAAEQKGIEIIRPASGAVYEEGEICPIEWAAKGVERVSIAVAVGGKDRGLLEFSDGEYALDARKGLWEWTIPIGFVTSYGLKESHNVRVMVFDADDPKTSVVSDYFTIKGEGKNSEKVTKTDDDFMQAIQSYYDLIGEGKYREAFELIFPEKLTLSFVDGSSVSFGTRQDYYQWLNEIKNIKSTNLVNLKEVPVPDRELAMLGIRCFQVTLKADYKDKRQSLGFSGAATYFIYLVKGSDGKVRILSIGTGP</sequence>
<dbReference type="eggNOG" id="ENOG502ZWJN">
    <property type="taxonomic scope" value="Bacteria"/>
</dbReference>
<dbReference type="KEGG" id="tli:Tlie_1645"/>
<keyword evidence="3" id="KW-1185">Reference proteome</keyword>
<keyword evidence="1" id="KW-0812">Transmembrane</keyword>
<proteinExistence type="predicted"/>
<accession>G7V836</accession>
<evidence type="ECO:0000313" key="2">
    <source>
        <dbReference type="EMBL" id="AER67367.1"/>
    </source>
</evidence>